<name>A0ABD3RBX4_9STRA</name>
<protein>
    <recommendedName>
        <fullName evidence="4">Prolyl 4-hydroxylase alpha subunit domain-containing protein</fullName>
    </recommendedName>
</protein>
<comment type="caution">
    <text evidence="2">The sequence shown here is derived from an EMBL/GenBank/DDBJ whole genome shotgun (WGS) entry which is preliminary data.</text>
</comment>
<feature type="compositionally biased region" description="Polar residues" evidence="1">
    <location>
        <begin position="167"/>
        <end position="178"/>
    </location>
</feature>
<evidence type="ECO:0000256" key="1">
    <source>
        <dbReference type="SAM" id="MobiDB-lite"/>
    </source>
</evidence>
<keyword evidence="3" id="KW-1185">Reference proteome</keyword>
<reference evidence="2 3" key="1">
    <citation type="submission" date="2024-10" db="EMBL/GenBank/DDBJ databases">
        <title>Updated reference genomes for cyclostephanoid diatoms.</title>
        <authorList>
            <person name="Roberts W.R."/>
            <person name="Alverson A.J."/>
        </authorList>
    </citation>
    <scope>NUCLEOTIDE SEQUENCE [LARGE SCALE GENOMIC DNA]</scope>
    <source>
        <strain evidence="2 3">AJA228-03</strain>
    </source>
</reference>
<evidence type="ECO:0008006" key="4">
    <source>
        <dbReference type="Google" id="ProtNLM"/>
    </source>
</evidence>
<accession>A0ABD3RBX4</accession>
<feature type="compositionally biased region" description="Polar residues" evidence="1">
    <location>
        <begin position="238"/>
        <end position="255"/>
    </location>
</feature>
<organism evidence="2 3">
    <name type="scientific">Cyclostephanos tholiformis</name>
    <dbReference type="NCBI Taxonomy" id="382380"/>
    <lineage>
        <taxon>Eukaryota</taxon>
        <taxon>Sar</taxon>
        <taxon>Stramenopiles</taxon>
        <taxon>Ochrophyta</taxon>
        <taxon>Bacillariophyta</taxon>
        <taxon>Coscinodiscophyceae</taxon>
        <taxon>Thalassiosirophycidae</taxon>
        <taxon>Stephanodiscales</taxon>
        <taxon>Stephanodiscaceae</taxon>
        <taxon>Cyclostephanos</taxon>
    </lineage>
</organism>
<dbReference type="AlphaFoldDB" id="A0ABD3RBX4"/>
<dbReference type="Gene3D" id="2.60.120.620">
    <property type="entry name" value="q2cbj1_9rhob like domain"/>
    <property type="match status" value="1"/>
</dbReference>
<sequence>MTSPIKDEIKMTKDAMKVPVDPPGSVLGARPLMHFSNGHHSLVSYAEHGPAHAVGGFLYSSTPVFPPMTNWGYHPSQYHHHTHQLQQQQQRMCEKSHDSYHNRQHNEAALARAQQWTIPHFLAPLVATVRHPFSNFMSSGNGIHHNPWTSNGDELIFGHMVHNASNDQKSCAKNNDQNDGVPPSESDEDIVSADESMDSFEEITQDIKEVATNFIPSTFAPQECVEKVIKARNEASAKLNSLQPRQTRSMTSMTSGGRRRDVSPQPSPPSDLLRLKTKCPNAIVAVAHQACSPRVSICRGKNYSAKVAPVNAIIHGNDSSEFTVRTILGKRVTIIDETRKVFVIDLLSPEVCDQIRMMADNHTREIYKSGSNVENWRTLYTYTKMDLPAVEVKDLVKKYTDQILHDVKKIIGEVYGGNMRREAMNLRPRSWKEPHLLLYQRIDGRPDHTGIEMHYDGCDITWQAMLTRLDEYEGGGTYFRALRKTVLLRQGQVLVHPGELYHMGIDITYGVRCLLVCFTDGANPKILDDSKSDEDDPCFRKKTVLC</sequence>
<evidence type="ECO:0000313" key="2">
    <source>
        <dbReference type="EMBL" id="KAL3807656.1"/>
    </source>
</evidence>
<dbReference type="Proteomes" id="UP001530377">
    <property type="component" value="Unassembled WGS sequence"/>
</dbReference>
<feature type="region of interest" description="Disordered" evidence="1">
    <location>
        <begin position="167"/>
        <end position="191"/>
    </location>
</feature>
<dbReference type="EMBL" id="JALLPB020000602">
    <property type="protein sequence ID" value="KAL3807656.1"/>
    <property type="molecule type" value="Genomic_DNA"/>
</dbReference>
<gene>
    <name evidence="2" type="ORF">ACHAXA_007946</name>
</gene>
<evidence type="ECO:0000313" key="3">
    <source>
        <dbReference type="Proteomes" id="UP001530377"/>
    </source>
</evidence>
<feature type="region of interest" description="Disordered" evidence="1">
    <location>
        <begin position="237"/>
        <end position="272"/>
    </location>
</feature>
<proteinExistence type="predicted"/>